<dbReference type="EMBL" id="JAUJYO010000010">
    <property type="protein sequence ID" value="KAK1306655.1"/>
    <property type="molecule type" value="Genomic_DNA"/>
</dbReference>
<evidence type="ECO:0000313" key="3">
    <source>
        <dbReference type="Proteomes" id="UP001180020"/>
    </source>
</evidence>
<protein>
    <recommendedName>
        <fullName evidence="1">Reverse transcriptase zinc-binding domain-containing protein</fullName>
    </recommendedName>
</protein>
<sequence length="304" mass="35253">MLPFLKLRNLSSSYKWWRRNTTTNVLTAGKWREIWRIKIPLKAKFFLWLMYQDKLLTRGYRAKWAPLADASCLMCREELETSNHLMLHCPAITQIWNRLAAASDVVFALTSMEDLWRSGKRRSDKRDKSAKAKIFQILIPAVAWSYWLSRNHLVFRGTPGYVENIWESVVSFIRSWGTLCAGAKSVNLVRERSVKGLWVFERLRTISICNPAYKFLGRVICALIRDAYVSFKEVHALLKKSYSSLKNGPPNGWWTSMDKAMVRRATTVGWARPTDFDRAFIHSHPCATPFNHTRSFGKGRVDNS</sequence>
<reference evidence="2" key="2">
    <citation type="submission" date="2023-06" db="EMBL/GenBank/DDBJ databases">
        <authorList>
            <person name="Ma L."/>
            <person name="Liu K.-W."/>
            <person name="Li Z."/>
            <person name="Hsiao Y.-Y."/>
            <person name="Qi Y."/>
            <person name="Fu T."/>
            <person name="Tang G."/>
            <person name="Zhang D."/>
            <person name="Sun W.-H."/>
            <person name="Liu D.-K."/>
            <person name="Li Y."/>
            <person name="Chen G.-Z."/>
            <person name="Liu X.-D."/>
            <person name="Liao X.-Y."/>
            <person name="Jiang Y.-T."/>
            <person name="Yu X."/>
            <person name="Hao Y."/>
            <person name="Huang J."/>
            <person name="Zhao X.-W."/>
            <person name="Ke S."/>
            <person name="Chen Y.-Y."/>
            <person name="Wu W.-L."/>
            <person name="Hsu J.-L."/>
            <person name="Lin Y.-F."/>
            <person name="Huang M.-D."/>
            <person name="Li C.-Y."/>
            <person name="Huang L."/>
            <person name="Wang Z.-W."/>
            <person name="Zhao X."/>
            <person name="Zhong W.-Y."/>
            <person name="Peng D.-H."/>
            <person name="Ahmad S."/>
            <person name="Lan S."/>
            <person name="Zhang J.-S."/>
            <person name="Tsai W.-C."/>
            <person name="Van De Peer Y."/>
            <person name="Liu Z.-J."/>
        </authorList>
    </citation>
    <scope>NUCLEOTIDE SEQUENCE</scope>
    <source>
        <strain evidence="2">CP</strain>
        <tissue evidence="2">Leaves</tissue>
    </source>
</reference>
<evidence type="ECO:0000313" key="2">
    <source>
        <dbReference type="EMBL" id="KAK1306655.1"/>
    </source>
</evidence>
<comment type="caution">
    <text evidence="2">The sequence shown here is derived from an EMBL/GenBank/DDBJ whole genome shotgun (WGS) entry which is preliminary data.</text>
</comment>
<dbReference type="InterPro" id="IPR026960">
    <property type="entry name" value="RVT-Znf"/>
</dbReference>
<dbReference type="AlphaFoldDB" id="A0AAV9DZT7"/>
<organism evidence="2 3">
    <name type="scientific">Acorus calamus</name>
    <name type="common">Sweet flag</name>
    <dbReference type="NCBI Taxonomy" id="4465"/>
    <lineage>
        <taxon>Eukaryota</taxon>
        <taxon>Viridiplantae</taxon>
        <taxon>Streptophyta</taxon>
        <taxon>Embryophyta</taxon>
        <taxon>Tracheophyta</taxon>
        <taxon>Spermatophyta</taxon>
        <taxon>Magnoliopsida</taxon>
        <taxon>Liliopsida</taxon>
        <taxon>Acoraceae</taxon>
        <taxon>Acorus</taxon>
    </lineage>
</organism>
<keyword evidence="3" id="KW-1185">Reference proteome</keyword>
<reference evidence="2" key="1">
    <citation type="journal article" date="2023" name="Nat. Commun.">
        <title>Diploid and tetraploid genomes of Acorus and the evolution of monocots.</title>
        <authorList>
            <person name="Ma L."/>
            <person name="Liu K.W."/>
            <person name="Li Z."/>
            <person name="Hsiao Y.Y."/>
            <person name="Qi Y."/>
            <person name="Fu T."/>
            <person name="Tang G.D."/>
            <person name="Zhang D."/>
            <person name="Sun W.H."/>
            <person name="Liu D.K."/>
            <person name="Li Y."/>
            <person name="Chen G.Z."/>
            <person name="Liu X.D."/>
            <person name="Liao X.Y."/>
            <person name="Jiang Y.T."/>
            <person name="Yu X."/>
            <person name="Hao Y."/>
            <person name="Huang J."/>
            <person name="Zhao X.W."/>
            <person name="Ke S."/>
            <person name="Chen Y.Y."/>
            <person name="Wu W.L."/>
            <person name="Hsu J.L."/>
            <person name="Lin Y.F."/>
            <person name="Huang M.D."/>
            <person name="Li C.Y."/>
            <person name="Huang L."/>
            <person name="Wang Z.W."/>
            <person name="Zhao X."/>
            <person name="Zhong W.Y."/>
            <person name="Peng D.H."/>
            <person name="Ahmad S."/>
            <person name="Lan S."/>
            <person name="Zhang J.S."/>
            <person name="Tsai W.C."/>
            <person name="Van de Peer Y."/>
            <person name="Liu Z.J."/>
        </authorList>
    </citation>
    <scope>NUCLEOTIDE SEQUENCE</scope>
    <source>
        <strain evidence="2">CP</strain>
    </source>
</reference>
<feature type="domain" description="Reverse transcriptase zinc-binding" evidence="1">
    <location>
        <begin position="11"/>
        <end position="96"/>
    </location>
</feature>
<dbReference type="Pfam" id="PF13966">
    <property type="entry name" value="zf-RVT"/>
    <property type="match status" value="1"/>
</dbReference>
<accession>A0AAV9DZT7</accession>
<name>A0AAV9DZT7_ACOCL</name>
<gene>
    <name evidence="2" type="ORF">QJS10_CPA10g01513</name>
</gene>
<evidence type="ECO:0000259" key="1">
    <source>
        <dbReference type="Pfam" id="PF13966"/>
    </source>
</evidence>
<proteinExistence type="predicted"/>
<dbReference type="Proteomes" id="UP001180020">
    <property type="component" value="Unassembled WGS sequence"/>
</dbReference>